<dbReference type="PANTHER" id="PTHR30576:SF10">
    <property type="entry name" value="SLL5057 PROTEIN"/>
    <property type="match status" value="1"/>
</dbReference>
<dbReference type="GO" id="GO:0016780">
    <property type="term" value="F:phosphotransferase activity, for other substituted phosphate groups"/>
    <property type="evidence" value="ECO:0007669"/>
    <property type="project" value="TreeGrafter"/>
</dbReference>
<evidence type="ECO:0000256" key="2">
    <source>
        <dbReference type="SAM" id="Phobius"/>
    </source>
</evidence>
<dbReference type="InterPro" id="IPR003362">
    <property type="entry name" value="Bact_transf"/>
</dbReference>
<keyword evidence="2" id="KW-1133">Transmembrane helix</keyword>
<accession>A0A3E2W6R0</accession>
<comment type="similarity">
    <text evidence="1">Belongs to the bacterial sugar transferase family.</text>
</comment>
<dbReference type="RefSeq" id="WP_117553827.1">
    <property type="nucleotide sequence ID" value="NZ_QVFB01000005.1"/>
</dbReference>
<sequence>MESTISAAPQISIDREKTLRSHRRYWVLRRAQDIVFSLLALILLAPMALLISLAIVLDSPGDGAIFRQRRVGRDGKLFWLYKFRTMCPDAEEQLNELLSQNQMDGPVFKIKGDPRITRVGRFLRKTSLDELPQLLNVLRGDMSIVGPRPALPREVELYSDYQRQRLYVTPGLSCYWQIAPHRNEMSFDEWVALDMKYIQERSFWVDWKIVFLTVRAMLMKYGE</sequence>
<evidence type="ECO:0000259" key="3">
    <source>
        <dbReference type="Pfam" id="PF02397"/>
    </source>
</evidence>
<keyword evidence="2" id="KW-0472">Membrane</keyword>
<organism evidence="4 5">
    <name type="scientific">Faecalibacterium prausnitzii</name>
    <dbReference type="NCBI Taxonomy" id="853"/>
    <lineage>
        <taxon>Bacteria</taxon>
        <taxon>Bacillati</taxon>
        <taxon>Bacillota</taxon>
        <taxon>Clostridia</taxon>
        <taxon>Eubacteriales</taxon>
        <taxon>Oscillospiraceae</taxon>
        <taxon>Faecalibacterium</taxon>
    </lineage>
</organism>
<gene>
    <name evidence="4" type="ORF">DW855_04620</name>
</gene>
<name>A0A3E2W6R0_9FIRM</name>
<dbReference type="EMBL" id="QVFB01000005">
    <property type="protein sequence ID" value="RGC20319.1"/>
    <property type="molecule type" value="Genomic_DNA"/>
</dbReference>
<dbReference type="PANTHER" id="PTHR30576">
    <property type="entry name" value="COLANIC BIOSYNTHESIS UDP-GLUCOSE LIPID CARRIER TRANSFERASE"/>
    <property type="match status" value="1"/>
</dbReference>
<evidence type="ECO:0000256" key="1">
    <source>
        <dbReference type="ARBA" id="ARBA00006464"/>
    </source>
</evidence>
<evidence type="ECO:0000313" key="4">
    <source>
        <dbReference type="EMBL" id="RGC20319.1"/>
    </source>
</evidence>
<feature type="transmembrane region" description="Helical" evidence="2">
    <location>
        <begin position="34"/>
        <end position="57"/>
    </location>
</feature>
<dbReference type="Proteomes" id="UP000260733">
    <property type="component" value="Unassembled WGS sequence"/>
</dbReference>
<feature type="domain" description="Bacterial sugar transferase" evidence="3">
    <location>
        <begin position="29"/>
        <end position="218"/>
    </location>
</feature>
<comment type="caution">
    <text evidence="4">The sequence shown here is derived from an EMBL/GenBank/DDBJ whole genome shotgun (WGS) entry which is preliminary data.</text>
</comment>
<keyword evidence="4" id="KW-0808">Transferase</keyword>
<dbReference type="Pfam" id="PF02397">
    <property type="entry name" value="Bac_transf"/>
    <property type="match status" value="1"/>
</dbReference>
<keyword evidence="2" id="KW-0812">Transmembrane</keyword>
<reference evidence="4 5" key="1">
    <citation type="submission" date="2018-08" db="EMBL/GenBank/DDBJ databases">
        <title>A genome reference for cultivated species of the human gut microbiota.</title>
        <authorList>
            <person name="Zou Y."/>
            <person name="Xue W."/>
            <person name="Luo G."/>
        </authorList>
    </citation>
    <scope>NUCLEOTIDE SEQUENCE [LARGE SCALE GENOMIC DNA]</scope>
    <source>
        <strain evidence="4 5">AM37-13AC</strain>
    </source>
</reference>
<dbReference type="AlphaFoldDB" id="A0A3E2W6R0"/>
<evidence type="ECO:0000313" key="5">
    <source>
        <dbReference type="Proteomes" id="UP000260733"/>
    </source>
</evidence>
<protein>
    <submittedName>
        <fullName evidence="4">Sugar transferase</fullName>
    </submittedName>
</protein>
<proteinExistence type="inferred from homology"/>